<evidence type="ECO:0000313" key="1">
    <source>
        <dbReference type="EMBL" id="GGM32439.1"/>
    </source>
</evidence>
<accession>A0ABQ2H3M1</accession>
<dbReference type="Proteomes" id="UP000616499">
    <property type="component" value="Unassembled WGS sequence"/>
</dbReference>
<dbReference type="EMBL" id="BMNW01000035">
    <property type="protein sequence ID" value="GGM32439.1"/>
    <property type="molecule type" value="Genomic_DNA"/>
</dbReference>
<evidence type="ECO:0000313" key="2">
    <source>
        <dbReference type="Proteomes" id="UP000616499"/>
    </source>
</evidence>
<reference evidence="2" key="1">
    <citation type="journal article" date="2019" name="Int. J. Syst. Evol. Microbiol.">
        <title>The Global Catalogue of Microorganisms (GCM) 10K type strain sequencing project: providing services to taxonomists for standard genome sequencing and annotation.</title>
        <authorList>
            <consortium name="The Broad Institute Genomics Platform"/>
            <consortium name="The Broad Institute Genome Sequencing Center for Infectious Disease"/>
            <person name="Wu L."/>
            <person name="Ma J."/>
        </authorList>
    </citation>
    <scope>NUCLEOTIDE SEQUENCE [LARGE SCALE GENOMIC DNA]</scope>
    <source>
        <strain evidence="2">JCM 13501</strain>
    </source>
</reference>
<proteinExistence type="predicted"/>
<organism evidence="1 2">
    <name type="scientific">Pseudomonas asuensis</name>
    <dbReference type="NCBI Taxonomy" id="1825787"/>
    <lineage>
        <taxon>Bacteria</taxon>
        <taxon>Pseudomonadati</taxon>
        <taxon>Pseudomonadota</taxon>
        <taxon>Gammaproteobacteria</taxon>
        <taxon>Pseudomonadales</taxon>
        <taxon>Pseudomonadaceae</taxon>
        <taxon>Pseudomonas</taxon>
    </lineage>
</organism>
<keyword evidence="2" id="KW-1185">Reference proteome</keyword>
<dbReference type="RefSeq" id="WP_188868709.1">
    <property type="nucleotide sequence ID" value="NZ_BMNW01000035.1"/>
</dbReference>
<sequence>MNELSAQPADQHDFVLNNAQTLKTLGYNGKIMNALAARPATERDFVITHADQLRAAGYKFAFEITYLAASPDRRDAFLREMGHRS</sequence>
<comment type="caution">
    <text evidence="1">The sequence shown here is derived from an EMBL/GenBank/DDBJ whole genome shotgun (WGS) entry which is preliminary data.</text>
</comment>
<name>A0ABQ2H3M1_9PSED</name>
<protein>
    <submittedName>
        <fullName evidence="1">Uncharacterized protein</fullName>
    </submittedName>
</protein>
<gene>
    <name evidence="1" type="ORF">GCM10009425_48660</name>
</gene>